<feature type="region of interest" description="Disordered" evidence="1">
    <location>
        <begin position="246"/>
        <end position="283"/>
    </location>
</feature>
<organism evidence="2 3">
    <name type="scientific">Penicillium alfredii</name>
    <dbReference type="NCBI Taxonomy" id="1506179"/>
    <lineage>
        <taxon>Eukaryota</taxon>
        <taxon>Fungi</taxon>
        <taxon>Dikarya</taxon>
        <taxon>Ascomycota</taxon>
        <taxon>Pezizomycotina</taxon>
        <taxon>Eurotiomycetes</taxon>
        <taxon>Eurotiomycetidae</taxon>
        <taxon>Eurotiales</taxon>
        <taxon>Aspergillaceae</taxon>
        <taxon>Penicillium</taxon>
    </lineage>
</organism>
<feature type="compositionally biased region" description="Basic residues" evidence="1">
    <location>
        <begin position="13"/>
        <end position="24"/>
    </location>
</feature>
<feature type="region of interest" description="Disordered" evidence="1">
    <location>
        <begin position="563"/>
        <end position="596"/>
    </location>
</feature>
<keyword evidence="3" id="KW-1185">Reference proteome</keyword>
<feature type="region of interest" description="Disordered" evidence="1">
    <location>
        <begin position="194"/>
        <end position="215"/>
    </location>
</feature>
<dbReference type="AlphaFoldDB" id="A0A9W9FRQ4"/>
<dbReference type="RefSeq" id="XP_056513808.1">
    <property type="nucleotide sequence ID" value="XM_056652741.1"/>
</dbReference>
<comment type="caution">
    <text evidence="2">The sequence shown here is derived from an EMBL/GenBank/DDBJ whole genome shotgun (WGS) entry which is preliminary data.</text>
</comment>
<evidence type="ECO:0000313" key="3">
    <source>
        <dbReference type="Proteomes" id="UP001141434"/>
    </source>
</evidence>
<feature type="region of interest" description="Disordered" evidence="1">
    <location>
        <begin position="328"/>
        <end position="359"/>
    </location>
</feature>
<dbReference type="Proteomes" id="UP001141434">
    <property type="component" value="Unassembled WGS sequence"/>
</dbReference>
<feature type="compositionally biased region" description="Polar residues" evidence="1">
    <location>
        <begin position="344"/>
        <end position="356"/>
    </location>
</feature>
<feature type="region of interest" description="Disordered" evidence="1">
    <location>
        <begin position="696"/>
        <end position="724"/>
    </location>
</feature>
<feature type="compositionally biased region" description="Polar residues" evidence="1">
    <location>
        <begin position="698"/>
        <end position="724"/>
    </location>
</feature>
<evidence type="ECO:0000313" key="2">
    <source>
        <dbReference type="EMBL" id="KAJ5104812.1"/>
    </source>
</evidence>
<feature type="compositionally biased region" description="Basic residues" evidence="1">
    <location>
        <begin position="246"/>
        <end position="255"/>
    </location>
</feature>
<name>A0A9W9FRQ4_9EURO</name>
<feature type="region of interest" description="Disordered" evidence="1">
    <location>
        <begin position="738"/>
        <end position="821"/>
    </location>
</feature>
<reference evidence="2" key="1">
    <citation type="submission" date="2022-11" db="EMBL/GenBank/DDBJ databases">
        <authorList>
            <person name="Petersen C."/>
        </authorList>
    </citation>
    <scope>NUCLEOTIDE SEQUENCE</scope>
    <source>
        <strain evidence="2">IBT 34128</strain>
    </source>
</reference>
<dbReference type="EMBL" id="JAPMSZ010000004">
    <property type="protein sequence ID" value="KAJ5104812.1"/>
    <property type="molecule type" value="Genomic_DNA"/>
</dbReference>
<accession>A0A9W9FRQ4</accession>
<feature type="region of interest" description="Disordered" evidence="1">
    <location>
        <begin position="128"/>
        <end position="182"/>
    </location>
</feature>
<feature type="compositionally biased region" description="Polar residues" evidence="1">
    <location>
        <begin position="564"/>
        <end position="582"/>
    </location>
</feature>
<feature type="compositionally biased region" description="Low complexity" evidence="1">
    <location>
        <begin position="40"/>
        <end position="49"/>
    </location>
</feature>
<proteinExistence type="predicted"/>
<gene>
    <name evidence="2" type="ORF">NUU61_002159</name>
</gene>
<feature type="compositionally biased region" description="Polar residues" evidence="1">
    <location>
        <begin position="151"/>
        <end position="161"/>
    </location>
</feature>
<feature type="region of interest" description="Disordered" evidence="1">
    <location>
        <begin position="480"/>
        <end position="514"/>
    </location>
</feature>
<dbReference type="OrthoDB" id="9975114at2759"/>
<evidence type="ECO:0000256" key="1">
    <source>
        <dbReference type="SAM" id="MobiDB-lite"/>
    </source>
</evidence>
<reference evidence="2" key="2">
    <citation type="journal article" date="2023" name="IMA Fungus">
        <title>Comparative genomic study of the Penicillium genus elucidates a diverse pangenome and 15 lateral gene transfer events.</title>
        <authorList>
            <person name="Petersen C."/>
            <person name="Sorensen T."/>
            <person name="Nielsen M.R."/>
            <person name="Sondergaard T.E."/>
            <person name="Sorensen J.L."/>
            <person name="Fitzpatrick D.A."/>
            <person name="Frisvad J.C."/>
            <person name="Nielsen K.L."/>
        </authorList>
    </citation>
    <scope>NUCLEOTIDE SEQUENCE</scope>
    <source>
        <strain evidence="2">IBT 34128</strain>
    </source>
</reference>
<feature type="compositionally biased region" description="Basic and acidic residues" evidence="1">
    <location>
        <begin position="170"/>
        <end position="180"/>
    </location>
</feature>
<feature type="compositionally biased region" description="Basic and acidic residues" evidence="1">
    <location>
        <begin position="738"/>
        <end position="748"/>
    </location>
</feature>
<protein>
    <submittedName>
        <fullName evidence="2">Uncharacterized protein</fullName>
    </submittedName>
</protein>
<dbReference type="GeneID" id="81391909"/>
<sequence>MFSSFSTQDRLRRSMSTRSMRKSRRPPEPETIDPELAKYHAAAAASHAMRSSERSSTDSGSSYNRLGGPGSVAIPRRRPGSSLQRPEDGMSVDSHAIPLPRQSMETSGAAPQHHYLDDPAVLPPITEFKGLDGRDCSQPSSYRRLRKAKSMFSTRQRTSHVTHGPLSAFHGDHPDPERSPELPMQRTLRRSMSFLRGGQQQSSQDARQAKSHDAALQLARSQYLQEPGGLGTQPRRSSFFISRNKREHKPFRKTFRATSEGGIGAPPPSELPSPRHSQSKSRAFSVSFKRGLKRVFGLSRTTEQQYPSHTSSNNATIPAENIADHHYDSHFPNAREKGVHGVSYTPSQTMRNSPSRDSLCAANSRVTSWADSTVANTVKTRRTGHRQSLCLIEEHGDLSQQLPQMPVTHTAERQSPFVARPISRQVQGSVDSQDLYSALMRQIGRNAFNESDDEVIFGTVPEHRVIPERTSSIYSQRSRRTIRHVPSEESLISPGSFATAHGGDSLTPQRHHSRPASMSYLSAHERNQHIPTALTKRSPYAEYTIGEESDEDNGSVIIAHSEESQGVANSPSVYSRTTGDNTPTKDNKDGIFDESDAYEEPGTATIFASQRSTYNSPKRVKDAESSKAQVHPSADWQQWMTSQIERIEKTTPTREHFREQEQLEDDDDKLFAEIARQVPAPSRVPSGMLNIVEGQGNGNLQPSAENPLLPQSNFSRPFSRTSSVRTIMPRQRAELVDTIKISSKDSRADLGGGPTENASPGSGDRVMSPVRLRSGNLLPAPESPTPKRGTRELPKRAWTQEQYRRYSARRPPVAPEGKPNQFRSMRNREFRGMTNENVRQKEDIMMEDYHQGQEPHGTISSKHMVEMFLNSRSRQMETGMSGNTADGAFL</sequence>
<feature type="compositionally biased region" description="Basic and acidic residues" evidence="1">
    <location>
        <begin position="328"/>
        <end position="339"/>
    </location>
</feature>
<feature type="region of interest" description="Disordered" evidence="1">
    <location>
        <begin position="1"/>
        <end position="95"/>
    </location>
</feature>